<organism evidence="2 3">
    <name type="scientific">Demequina litorisediminis</name>
    <dbReference type="NCBI Taxonomy" id="1849022"/>
    <lineage>
        <taxon>Bacteria</taxon>
        <taxon>Bacillati</taxon>
        <taxon>Actinomycetota</taxon>
        <taxon>Actinomycetes</taxon>
        <taxon>Micrococcales</taxon>
        <taxon>Demequinaceae</taxon>
        <taxon>Demequina</taxon>
    </lineage>
</organism>
<dbReference type="InterPro" id="IPR017927">
    <property type="entry name" value="FAD-bd_FR_type"/>
</dbReference>
<dbReference type="SUPFAM" id="SSF63380">
    <property type="entry name" value="Riboflavin synthase domain-like"/>
    <property type="match status" value="1"/>
</dbReference>
<dbReference type="Gene3D" id="2.40.30.10">
    <property type="entry name" value="Translation factors"/>
    <property type="match status" value="2"/>
</dbReference>
<protein>
    <submittedName>
        <fullName evidence="2">Siderophore-interacting protein</fullName>
    </submittedName>
</protein>
<dbReference type="InterPro" id="IPR017938">
    <property type="entry name" value="Riboflavin_synthase-like_b-brl"/>
</dbReference>
<proteinExistence type="predicted"/>
<dbReference type="CDD" id="cd06193">
    <property type="entry name" value="siderophore_interacting"/>
    <property type="match status" value="1"/>
</dbReference>
<name>A0ABQ6IF04_9MICO</name>
<dbReference type="PROSITE" id="PS51384">
    <property type="entry name" value="FAD_FR"/>
    <property type="match status" value="1"/>
</dbReference>
<gene>
    <name evidence="2" type="ORF">GCM10025876_15210</name>
</gene>
<dbReference type="InterPro" id="IPR039374">
    <property type="entry name" value="SIP_fam"/>
</dbReference>
<feature type="domain" description="FAD-binding FR-type" evidence="1">
    <location>
        <begin position="9"/>
        <end position="110"/>
    </location>
</feature>
<dbReference type="Gene3D" id="3.40.50.80">
    <property type="entry name" value="Nucleotide-binding domain of ferredoxin-NADP reductase (FNR) module"/>
    <property type="match status" value="1"/>
</dbReference>
<keyword evidence="3" id="KW-1185">Reference proteome</keyword>
<dbReference type="PANTHER" id="PTHR30157">
    <property type="entry name" value="FERRIC REDUCTASE, NADPH-DEPENDENT"/>
    <property type="match status" value="1"/>
</dbReference>
<dbReference type="Pfam" id="PF04954">
    <property type="entry name" value="SIP"/>
    <property type="match status" value="1"/>
</dbReference>
<evidence type="ECO:0000313" key="2">
    <source>
        <dbReference type="EMBL" id="GMA35317.1"/>
    </source>
</evidence>
<dbReference type="InterPro" id="IPR007037">
    <property type="entry name" value="SIP_rossman_dom"/>
</dbReference>
<dbReference type="EMBL" id="BSUN01000001">
    <property type="protein sequence ID" value="GMA35317.1"/>
    <property type="molecule type" value="Genomic_DNA"/>
</dbReference>
<reference evidence="3" key="1">
    <citation type="journal article" date="2019" name="Int. J. Syst. Evol. Microbiol.">
        <title>The Global Catalogue of Microorganisms (GCM) 10K type strain sequencing project: providing services to taxonomists for standard genome sequencing and annotation.</title>
        <authorList>
            <consortium name="The Broad Institute Genomics Platform"/>
            <consortium name="The Broad Institute Genome Sequencing Center for Infectious Disease"/>
            <person name="Wu L."/>
            <person name="Ma J."/>
        </authorList>
    </citation>
    <scope>NUCLEOTIDE SEQUENCE [LARGE SCALE GENOMIC DNA]</scope>
    <source>
        <strain evidence="3">NBRC 112299</strain>
    </source>
</reference>
<evidence type="ECO:0000313" key="3">
    <source>
        <dbReference type="Proteomes" id="UP001157125"/>
    </source>
</evidence>
<dbReference type="Pfam" id="PF08021">
    <property type="entry name" value="FAD_binding_9"/>
    <property type="match status" value="1"/>
</dbReference>
<evidence type="ECO:0000259" key="1">
    <source>
        <dbReference type="PROSITE" id="PS51384"/>
    </source>
</evidence>
<dbReference type="PANTHER" id="PTHR30157:SF0">
    <property type="entry name" value="NADPH-DEPENDENT FERRIC-CHELATE REDUCTASE"/>
    <property type="match status" value="1"/>
</dbReference>
<accession>A0ABQ6IF04</accession>
<sequence length="255" mass="27574">MNAPNRPPRPVRTATVLRTERLSPSMVRVIVGSAALKDIGPLPLTDHYIKIKFGDVTRTYTVRWFDAETGEMALDFVIHGDEGLAGPWAATAQPGEEIAFMGPGGGWAPRAGADLHLLVGDESALPAVAAALDVLPAGARAEVFLEVGTATDRQPLTLSDDVAVHWIHRDEHGMGYGEALTYAVETAALPTGDVEAFVHGNADMIKPLRHHLFNVLGVPRENVSISGYWRTGMNEDGWQSSKREFVAQMEAEQDS</sequence>
<dbReference type="InterPro" id="IPR013113">
    <property type="entry name" value="SIP_FAD-bd"/>
</dbReference>
<dbReference type="InterPro" id="IPR039261">
    <property type="entry name" value="FNR_nucleotide-bd"/>
</dbReference>
<dbReference type="Proteomes" id="UP001157125">
    <property type="component" value="Unassembled WGS sequence"/>
</dbReference>
<comment type="caution">
    <text evidence="2">The sequence shown here is derived from an EMBL/GenBank/DDBJ whole genome shotgun (WGS) entry which is preliminary data.</text>
</comment>